<keyword evidence="7" id="KW-1185">Reference proteome</keyword>
<dbReference type="InterPro" id="IPR018060">
    <property type="entry name" value="HTH_AraC"/>
</dbReference>
<accession>A0A918S8F6</accession>
<dbReference type="Pfam" id="PF12833">
    <property type="entry name" value="HTH_18"/>
    <property type="match status" value="1"/>
</dbReference>
<comment type="caution">
    <text evidence="6">The sequence shown here is derived from an EMBL/GenBank/DDBJ whole genome shotgun (WGS) entry which is preliminary data.</text>
</comment>
<dbReference type="PROSITE" id="PS01124">
    <property type="entry name" value="HTH_ARAC_FAMILY_2"/>
    <property type="match status" value="1"/>
</dbReference>
<gene>
    <name evidence="6" type="ORF">GCM10007103_05590</name>
</gene>
<keyword evidence="4" id="KW-0812">Transmembrane</keyword>
<protein>
    <recommendedName>
        <fullName evidence="5">HTH araC/xylS-type domain-containing protein</fullName>
    </recommendedName>
</protein>
<proteinExistence type="predicted"/>
<dbReference type="PANTHER" id="PTHR43280:SF2">
    <property type="entry name" value="HTH-TYPE TRANSCRIPTIONAL REGULATOR EXSA"/>
    <property type="match status" value="1"/>
</dbReference>
<keyword evidence="2" id="KW-0238">DNA-binding</keyword>
<name>A0A918S8F6_9FLAO</name>
<dbReference type="GO" id="GO:0003700">
    <property type="term" value="F:DNA-binding transcription factor activity"/>
    <property type="evidence" value="ECO:0007669"/>
    <property type="project" value="InterPro"/>
</dbReference>
<dbReference type="SMART" id="SM00342">
    <property type="entry name" value="HTH_ARAC"/>
    <property type="match status" value="1"/>
</dbReference>
<evidence type="ECO:0000313" key="7">
    <source>
        <dbReference type="Proteomes" id="UP000610456"/>
    </source>
</evidence>
<keyword evidence="4" id="KW-1133">Transmembrane helix</keyword>
<dbReference type="InterPro" id="IPR009057">
    <property type="entry name" value="Homeodomain-like_sf"/>
</dbReference>
<keyword evidence="3" id="KW-0804">Transcription</keyword>
<evidence type="ECO:0000256" key="3">
    <source>
        <dbReference type="ARBA" id="ARBA00023163"/>
    </source>
</evidence>
<feature type="transmembrane region" description="Helical" evidence="4">
    <location>
        <begin position="84"/>
        <end position="104"/>
    </location>
</feature>
<organism evidence="6 7">
    <name type="scientific">Salinimicrobium marinum</name>
    <dbReference type="NCBI Taxonomy" id="680283"/>
    <lineage>
        <taxon>Bacteria</taxon>
        <taxon>Pseudomonadati</taxon>
        <taxon>Bacteroidota</taxon>
        <taxon>Flavobacteriia</taxon>
        <taxon>Flavobacteriales</taxon>
        <taxon>Flavobacteriaceae</taxon>
        <taxon>Salinimicrobium</taxon>
    </lineage>
</organism>
<dbReference type="SUPFAM" id="SSF46689">
    <property type="entry name" value="Homeodomain-like"/>
    <property type="match status" value="1"/>
</dbReference>
<keyword evidence="1" id="KW-0805">Transcription regulation</keyword>
<feature type="transmembrane region" description="Helical" evidence="4">
    <location>
        <begin position="124"/>
        <end position="149"/>
    </location>
</feature>
<dbReference type="Gene3D" id="1.10.10.60">
    <property type="entry name" value="Homeodomain-like"/>
    <property type="match status" value="1"/>
</dbReference>
<dbReference type="EMBL" id="BMXB01000001">
    <property type="protein sequence ID" value="GHA27079.1"/>
    <property type="molecule type" value="Genomic_DNA"/>
</dbReference>
<feature type="transmembrane region" description="Helical" evidence="4">
    <location>
        <begin position="52"/>
        <end position="72"/>
    </location>
</feature>
<reference evidence="6" key="2">
    <citation type="submission" date="2020-09" db="EMBL/GenBank/DDBJ databases">
        <authorList>
            <person name="Sun Q."/>
            <person name="Kim S."/>
        </authorList>
    </citation>
    <scope>NUCLEOTIDE SEQUENCE</scope>
    <source>
        <strain evidence="6">KCTC 12719</strain>
    </source>
</reference>
<reference evidence="6" key="1">
    <citation type="journal article" date="2014" name="Int. J. Syst. Evol. Microbiol.">
        <title>Complete genome sequence of Corynebacterium casei LMG S-19264T (=DSM 44701T), isolated from a smear-ripened cheese.</title>
        <authorList>
            <consortium name="US DOE Joint Genome Institute (JGI-PGF)"/>
            <person name="Walter F."/>
            <person name="Albersmeier A."/>
            <person name="Kalinowski J."/>
            <person name="Ruckert C."/>
        </authorList>
    </citation>
    <scope>NUCLEOTIDE SEQUENCE</scope>
    <source>
        <strain evidence="6">KCTC 12719</strain>
    </source>
</reference>
<evidence type="ECO:0000259" key="5">
    <source>
        <dbReference type="PROSITE" id="PS01124"/>
    </source>
</evidence>
<sequence length="289" mass="33123">MLLAIIDAAYVYLQPDAVYTAILNDAIVHPENRLKVNYLLLHLDHHVLIRHLWQLGVLLIILPQLLNFVKLGKEDKLKEILNKWLMLFWAILLLMSILAVLYVLEKMAVINIFNPLFNDAQQGGGLVSLTLYLVFLLIGVVPIYFPSILHGYPQIMKVKPLSKKEVEQEAPELKFGLAEQEITTKLELLNQKKLYLDQDFNLTRCAQEMEMPAHHVSYFLKSHYGLTFSAYKNNLRMEYAKKLIKEGYLQNNTIEALAGECGFASRTSFSKVFKNAVDVSPSQYALQIE</sequence>
<keyword evidence="4" id="KW-0472">Membrane</keyword>
<dbReference type="Proteomes" id="UP000610456">
    <property type="component" value="Unassembled WGS sequence"/>
</dbReference>
<dbReference type="AlphaFoldDB" id="A0A918S8F6"/>
<dbReference type="PANTHER" id="PTHR43280">
    <property type="entry name" value="ARAC-FAMILY TRANSCRIPTIONAL REGULATOR"/>
    <property type="match status" value="1"/>
</dbReference>
<evidence type="ECO:0000256" key="4">
    <source>
        <dbReference type="SAM" id="Phobius"/>
    </source>
</evidence>
<evidence type="ECO:0000256" key="2">
    <source>
        <dbReference type="ARBA" id="ARBA00023125"/>
    </source>
</evidence>
<dbReference type="GO" id="GO:0043565">
    <property type="term" value="F:sequence-specific DNA binding"/>
    <property type="evidence" value="ECO:0007669"/>
    <property type="project" value="InterPro"/>
</dbReference>
<evidence type="ECO:0000256" key="1">
    <source>
        <dbReference type="ARBA" id="ARBA00023015"/>
    </source>
</evidence>
<evidence type="ECO:0000313" key="6">
    <source>
        <dbReference type="EMBL" id="GHA27079.1"/>
    </source>
</evidence>
<feature type="domain" description="HTH araC/xylS-type" evidence="5">
    <location>
        <begin position="180"/>
        <end position="287"/>
    </location>
</feature>